<organism evidence="3 4">
    <name type="scientific">Orchesella dallaii</name>
    <dbReference type="NCBI Taxonomy" id="48710"/>
    <lineage>
        <taxon>Eukaryota</taxon>
        <taxon>Metazoa</taxon>
        <taxon>Ecdysozoa</taxon>
        <taxon>Arthropoda</taxon>
        <taxon>Hexapoda</taxon>
        <taxon>Collembola</taxon>
        <taxon>Entomobryomorpha</taxon>
        <taxon>Entomobryoidea</taxon>
        <taxon>Orchesellidae</taxon>
        <taxon>Orchesellinae</taxon>
        <taxon>Orchesella</taxon>
    </lineage>
</organism>
<keyword evidence="2" id="KW-0812">Transmembrane</keyword>
<accession>A0ABP1QX86</accession>
<feature type="region of interest" description="Disordered" evidence="1">
    <location>
        <begin position="1"/>
        <end position="51"/>
    </location>
</feature>
<protein>
    <recommendedName>
        <fullName evidence="5">Phosphatidate cytidylyltransferase</fullName>
    </recommendedName>
</protein>
<dbReference type="EMBL" id="CAXLJM020000046">
    <property type="protein sequence ID" value="CAL8111370.1"/>
    <property type="molecule type" value="Genomic_DNA"/>
</dbReference>
<comment type="caution">
    <text evidence="3">The sequence shown here is derived from an EMBL/GenBank/DDBJ whole genome shotgun (WGS) entry which is preliminary data.</text>
</comment>
<name>A0ABP1QX86_9HEXA</name>
<gene>
    <name evidence="3" type="ORF">ODALV1_LOCUS14974</name>
</gene>
<proteinExistence type="predicted"/>
<evidence type="ECO:0000256" key="2">
    <source>
        <dbReference type="SAM" id="Phobius"/>
    </source>
</evidence>
<feature type="transmembrane region" description="Helical" evidence="2">
    <location>
        <begin position="96"/>
        <end position="120"/>
    </location>
</feature>
<keyword evidence="2" id="KW-0472">Membrane</keyword>
<dbReference type="Proteomes" id="UP001642540">
    <property type="component" value="Unassembled WGS sequence"/>
</dbReference>
<evidence type="ECO:0000313" key="4">
    <source>
        <dbReference type="Proteomes" id="UP001642540"/>
    </source>
</evidence>
<reference evidence="3 4" key="1">
    <citation type="submission" date="2024-08" db="EMBL/GenBank/DDBJ databases">
        <authorList>
            <person name="Cucini C."/>
            <person name="Frati F."/>
        </authorList>
    </citation>
    <scope>NUCLEOTIDE SEQUENCE [LARGE SCALE GENOMIC DNA]</scope>
</reference>
<evidence type="ECO:0008006" key="5">
    <source>
        <dbReference type="Google" id="ProtNLM"/>
    </source>
</evidence>
<keyword evidence="2" id="KW-1133">Transmembrane helix</keyword>
<evidence type="ECO:0000256" key="1">
    <source>
        <dbReference type="SAM" id="MobiDB-lite"/>
    </source>
</evidence>
<sequence>MGGKQKRAAKYKRWSAAHNPQHQTENKEVPESCSENLQAPHDGSGDCSSEYQPIPYEAQREILKKRQKKSKRSDKQSVSWTQGRIARYFNSIDKSLSWPTTIGLAAVLYILVFFLLRFIIQSIVLQHADINRSALYSGVRHAVPSFIYKIIRILDYLFCSKELSFNGLYLIIFPPDENLYQQMGDKYRF</sequence>
<keyword evidence="4" id="KW-1185">Reference proteome</keyword>
<feature type="compositionally biased region" description="Basic residues" evidence="1">
    <location>
        <begin position="1"/>
        <end position="15"/>
    </location>
</feature>
<evidence type="ECO:0000313" key="3">
    <source>
        <dbReference type="EMBL" id="CAL8111370.1"/>
    </source>
</evidence>